<dbReference type="EMBL" id="JABBKX010000006">
    <property type="protein sequence ID" value="NMJ43107.1"/>
    <property type="molecule type" value="Genomic_DNA"/>
</dbReference>
<feature type="transmembrane region" description="Helical" evidence="1">
    <location>
        <begin position="178"/>
        <end position="194"/>
    </location>
</feature>
<reference evidence="2 3" key="1">
    <citation type="submission" date="2020-03" db="EMBL/GenBank/DDBJ databases">
        <authorList>
            <person name="Sun Q."/>
        </authorList>
    </citation>
    <scope>NUCLEOTIDE SEQUENCE [LARGE SCALE GENOMIC DNA]</scope>
    <source>
        <strain evidence="2 3">JC162</strain>
    </source>
</reference>
<feature type="transmembrane region" description="Helical" evidence="1">
    <location>
        <begin position="54"/>
        <end position="78"/>
    </location>
</feature>
<feature type="transmembrane region" description="Helical" evidence="1">
    <location>
        <begin position="20"/>
        <end position="42"/>
    </location>
</feature>
<organism evidence="2 3">
    <name type="scientific">Neoroseomonas marina</name>
    <dbReference type="NCBI Taxonomy" id="1232220"/>
    <lineage>
        <taxon>Bacteria</taxon>
        <taxon>Pseudomonadati</taxon>
        <taxon>Pseudomonadota</taxon>
        <taxon>Alphaproteobacteria</taxon>
        <taxon>Acetobacterales</taxon>
        <taxon>Acetobacteraceae</taxon>
        <taxon>Neoroseomonas</taxon>
    </lineage>
</organism>
<proteinExistence type="predicted"/>
<evidence type="ECO:0000313" key="3">
    <source>
        <dbReference type="Proteomes" id="UP000548582"/>
    </source>
</evidence>
<keyword evidence="1" id="KW-0472">Membrane</keyword>
<comment type="caution">
    <text evidence="2">The sequence shown here is derived from an EMBL/GenBank/DDBJ whole genome shotgun (WGS) entry which is preliminary data.</text>
</comment>
<name>A0A848EI63_9PROT</name>
<keyword evidence="3" id="KW-1185">Reference proteome</keyword>
<sequence>MTDTVVYLLALHAQSYWMQLALPAVASAFWILVVSVAYISSARESEGITPGFKGLLFVFVALQSMTPIRATLDLVLALRGPDGNPDSWLFGVPGDFPIARGALTGLIVIDLLFALVSFATMMRRSRRFPGIFEIHFYYYISYNVLAIPMVAAIMNLLYGAEVPVAHVFVHLLDYAPEWGAILVVGGISLAYLTKSRRAEITFVR</sequence>
<dbReference type="AlphaFoldDB" id="A0A848EI63"/>
<evidence type="ECO:0000313" key="2">
    <source>
        <dbReference type="EMBL" id="NMJ43107.1"/>
    </source>
</evidence>
<protein>
    <submittedName>
        <fullName evidence="2">Uncharacterized protein</fullName>
    </submittedName>
</protein>
<feature type="transmembrane region" description="Helical" evidence="1">
    <location>
        <begin position="136"/>
        <end position="158"/>
    </location>
</feature>
<dbReference type="Proteomes" id="UP000548582">
    <property type="component" value="Unassembled WGS sequence"/>
</dbReference>
<gene>
    <name evidence="2" type="ORF">GWK16_17795</name>
</gene>
<dbReference type="RefSeq" id="WP_170055321.1">
    <property type="nucleotide sequence ID" value="NZ_JABBKX010000006.1"/>
</dbReference>
<accession>A0A848EI63</accession>
<keyword evidence="1" id="KW-0812">Transmembrane</keyword>
<evidence type="ECO:0000256" key="1">
    <source>
        <dbReference type="SAM" id="Phobius"/>
    </source>
</evidence>
<keyword evidence="1" id="KW-1133">Transmembrane helix</keyword>
<feature type="transmembrane region" description="Helical" evidence="1">
    <location>
        <begin position="98"/>
        <end position="116"/>
    </location>
</feature>